<sequence>MFLSIGKSRKTSESKKPNDMGKKKSNSSTPNPSTSKKSLTSKSKKKLKSASDNSSVTSATSEAMNDISSPSIIDEKIASEPSKPLITESHMNENLQAGNNHHVIQQSDSLNGPRHSIESKVNANTVIPFNHERNINKRPPSESGTSGTEESGENLLSDTTTAPTEEERGLREEGWGGFLNSYSPDTSKNNLTDFFDASKNNLNYSPKAFRLTPKDESIATDRNDEVDLELQKNLHANYANEDAATISRSSRNIDESDSPLVGQGSNTSVAIVPRGLPRELFSDNLYIGSIEQLPPIGLAFYWLGWYTEAVFTRIADNLNIVDRYTGIPLSKLFLWLYSPKNWLGINNEDLTKLEAARTVKLE</sequence>
<evidence type="ECO:0000313" key="3">
    <source>
        <dbReference type="Proteomes" id="UP000789901"/>
    </source>
</evidence>
<keyword evidence="3" id="KW-1185">Reference proteome</keyword>
<feature type="compositionally biased region" description="Polar residues" evidence="1">
    <location>
        <begin position="154"/>
        <end position="163"/>
    </location>
</feature>
<evidence type="ECO:0000313" key="2">
    <source>
        <dbReference type="EMBL" id="CAG8733820.1"/>
    </source>
</evidence>
<proteinExistence type="predicted"/>
<name>A0ABN7V5J3_GIGMA</name>
<gene>
    <name evidence="2" type="ORF">GMARGA_LOCUS14655</name>
</gene>
<feature type="region of interest" description="Disordered" evidence="1">
    <location>
        <begin position="124"/>
        <end position="176"/>
    </location>
</feature>
<reference evidence="2 3" key="1">
    <citation type="submission" date="2021-06" db="EMBL/GenBank/DDBJ databases">
        <authorList>
            <person name="Kallberg Y."/>
            <person name="Tangrot J."/>
            <person name="Rosling A."/>
        </authorList>
    </citation>
    <scope>NUCLEOTIDE SEQUENCE [LARGE SCALE GENOMIC DNA]</scope>
    <source>
        <strain evidence="2 3">120-4 pot B 10/14</strain>
    </source>
</reference>
<comment type="caution">
    <text evidence="2">The sequence shown here is derived from an EMBL/GenBank/DDBJ whole genome shotgun (WGS) entry which is preliminary data.</text>
</comment>
<organism evidence="2 3">
    <name type="scientific">Gigaspora margarita</name>
    <dbReference type="NCBI Taxonomy" id="4874"/>
    <lineage>
        <taxon>Eukaryota</taxon>
        <taxon>Fungi</taxon>
        <taxon>Fungi incertae sedis</taxon>
        <taxon>Mucoromycota</taxon>
        <taxon>Glomeromycotina</taxon>
        <taxon>Glomeromycetes</taxon>
        <taxon>Diversisporales</taxon>
        <taxon>Gigasporaceae</taxon>
        <taxon>Gigaspora</taxon>
    </lineage>
</organism>
<protein>
    <submittedName>
        <fullName evidence="2">40083_t:CDS:1</fullName>
    </submittedName>
</protein>
<feature type="compositionally biased region" description="Low complexity" evidence="1">
    <location>
        <begin position="26"/>
        <end position="41"/>
    </location>
</feature>
<dbReference type="Proteomes" id="UP000789901">
    <property type="component" value="Unassembled WGS sequence"/>
</dbReference>
<feature type="compositionally biased region" description="Polar residues" evidence="1">
    <location>
        <begin position="56"/>
        <end position="71"/>
    </location>
</feature>
<feature type="compositionally biased region" description="Basic and acidic residues" evidence="1">
    <location>
        <begin position="10"/>
        <end position="22"/>
    </location>
</feature>
<dbReference type="EMBL" id="CAJVQB010009804">
    <property type="protein sequence ID" value="CAG8733820.1"/>
    <property type="molecule type" value="Genomic_DNA"/>
</dbReference>
<feature type="compositionally biased region" description="Basic and acidic residues" evidence="1">
    <location>
        <begin position="165"/>
        <end position="174"/>
    </location>
</feature>
<feature type="region of interest" description="Disordered" evidence="1">
    <location>
        <begin position="1"/>
        <end position="74"/>
    </location>
</feature>
<evidence type="ECO:0000256" key="1">
    <source>
        <dbReference type="SAM" id="MobiDB-lite"/>
    </source>
</evidence>
<accession>A0ABN7V5J3</accession>